<dbReference type="EMBL" id="JACRTP010000001">
    <property type="protein sequence ID" value="MBC8627785.1"/>
    <property type="molecule type" value="Genomic_DNA"/>
</dbReference>
<gene>
    <name evidence="2" type="ORF">H8712_04000</name>
</gene>
<accession>A0ABR7P8P3</accession>
<evidence type="ECO:0000313" key="2">
    <source>
        <dbReference type="EMBL" id="MBC8627785.1"/>
    </source>
</evidence>
<dbReference type="InterPro" id="IPR027417">
    <property type="entry name" value="P-loop_NTPase"/>
</dbReference>
<dbReference type="Pfam" id="PF01926">
    <property type="entry name" value="MMR_HSR1"/>
    <property type="match status" value="1"/>
</dbReference>
<name>A0ABR7P8P3_9FIRM</name>
<evidence type="ECO:0000313" key="3">
    <source>
        <dbReference type="Proteomes" id="UP000661649"/>
    </source>
</evidence>
<sequence>MKKESIFEAMENDIINAKIDEVEKNKLLKNVMRMKEQKINIMITGTTGCGKSSTINALFDTEVAKVGVGVDPETMEIEKYELDNLILWDTPGLGDGKEADNRHAKNIIKKLAEVDNKGNALIDLVLVILDGSSRDLGTSYELINNVIIPNLGEDKENRILVAINQADMAMKGRNWDFNENKPNDKLKEFLEEKVRSVKNRIYEGTGVSVEPIYYSAGYKEEGEVQNRPYNLSKLLYYIVKATPANKRVVYVDNINSDESMWKDDDELLDYGKETRQSVFDSIVEGASEGADVGERIGGIFGTAGKKVGRIIGGAIGAVVGFLGGIFG</sequence>
<proteinExistence type="predicted"/>
<dbReference type="SUPFAM" id="SSF52540">
    <property type="entry name" value="P-loop containing nucleoside triphosphate hydrolases"/>
    <property type="match status" value="1"/>
</dbReference>
<comment type="caution">
    <text evidence="2">The sequence shown here is derived from an EMBL/GenBank/DDBJ whole genome shotgun (WGS) entry which is preliminary data.</text>
</comment>
<protein>
    <submittedName>
        <fullName evidence="2">50S ribosome-binding GTPase</fullName>
    </submittedName>
</protein>
<keyword evidence="3" id="KW-1185">Reference proteome</keyword>
<feature type="domain" description="G" evidence="1">
    <location>
        <begin position="41"/>
        <end position="164"/>
    </location>
</feature>
<organism evidence="2 3">
    <name type="scientific">Blautia stercoris</name>
    <dbReference type="NCBI Taxonomy" id="871664"/>
    <lineage>
        <taxon>Bacteria</taxon>
        <taxon>Bacillati</taxon>
        <taxon>Bacillota</taxon>
        <taxon>Clostridia</taxon>
        <taxon>Lachnospirales</taxon>
        <taxon>Lachnospiraceae</taxon>
        <taxon>Blautia</taxon>
    </lineage>
</organism>
<dbReference type="RefSeq" id="WP_187558267.1">
    <property type="nucleotide sequence ID" value="NZ_JACRTP010000001.1"/>
</dbReference>
<dbReference type="Proteomes" id="UP000661649">
    <property type="component" value="Unassembled WGS sequence"/>
</dbReference>
<dbReference type="InterPro" id="IPR006073">
    <property type="entry name" value="GTP-bd"/>
</dbReference>
<reference evidence="2 3" key="1">
    <citation type="submission" date="2020-08" db="EMBL/GenBank/DDBJ databases">
        <title>Genome public.</title>
        <authorList>
            <person name="Liu C."/>
            <person name="Sun Q."/>
        </authorList>
    </citation>
    <scope>NUCLEOTIDE SEQUENCE [LARGE SCALE GENOMIC DNA]</scope>
    <source>
        <strain evidence="2 3">3_YM_SP_D4_24.mj</strain>
    </source>
</reference>
<evidence type="ECO:0000259" key="1">
    <source>
        <dbReference type="Pfam" id="PF01926"/>
    </source>
</evidence>
<dbReference type="Gene3D" id="3.40.50.300">
    <property type="entry name" value="P-loop containing nucleotide triphosphate hydrolases"/>
    <property type="match status" value="1"/>
</dbReference>